<keyword evidence="9 11" id="KW-0234">DNA repair</keyword>
<dbReference type="SUPFAM" id="SSF47781">
    <property type="entry name" value="RuvA domain 2-like"/>
    <property type="match status" value="1"/>
</dbReference>
<dbReference type="InterPro" id="IPR033136">
    <property type="entry name" value="DNA_ligase_CS"/>
</dbReference>
<organism evidence="14 15">
    <name type="scientific">Kangiella taiwanensis</name>
    <dbReference type="NCBI Taxonomy" id="1079179"/>
    <lineage>
        <taxon>Bacteria</taxon>
        <taxon>Pseudomonadati</taxon>
        <taxon>Pseudomonadota</taxon>
        <taxon>Gammaproteobacteria</taxon>
        <taxon>Kangiellales</taxon>
        <taxon>Kangiellaceae</taxon>
        <taxon>Kangiella</taxon>
    </lineage>
</organism>
<dbReference type="CDD" id="cd17748">
    <property type="entry name" value="BRCT_DNA_ligase_like"/>
    <property type="match status" value="1"/>
</dbReference>
<dbReference type="InterPro" id="IPR013839">
    <property type="entry name" value="DNAligase_adenylation"/>
</dbReference>
<evidence type="ECO:0000256" key="12">
    <source>
        <dbReference type="RuleBase" id="RU000618"/>
    </source>
</evidence>
<keyword evidence="15" id="KW-1185">Reference proteome</keyword>
<dbReference type="InterPro" id="IPR001679">
    <property type="entry name" value="DNA_ligase"/>
</dbReference>
<dbReference type="PROSITE" id="PS50172">
    <property type="entry name" value="BRCT"/>
    <property type="match status" value="1"/>
</dbReference>
<dbReference type="PIRSF" id="PIRSF001604">
    <property type="entry name" value="LigA"/>
    <property type="match status" value="1"/>
</dbReference>
<dbReference type="Pfam" id="PF01653">
    <property type="entry name" value="DNA_ligase_aden"/>
    <property type="match status" value="1"/>
</dbReference>
<accession>A0ABP8I7V7</accession>
<dbReference type="InterPro" id="IPR001357">
    <property type="entry name" value="BRCT_dom"/>
</dbReference>
<dbReference type="SMART" id="SM00292">
    <property type="entry name" value="BRCT"/>
    <property type="match status" value="1"/>
</dbReference>
<comment type="similarity">
    <text evidence="11">Belongs to the NAD-dependent DNA ligase family. LigA subfamily.</text>
</comment>
<dbReference type="Pfam" id="PF14520">
    <property type="entry name" value="HHH_5"/>
    <property type="match status" value="1"/>
</dbReference>
<dbReference type="Gene3D" id="1.10.150.20">
    <property type="entry name" value="5' to 3' exonuclease, C-terminal subdomain"/>
    <property type="match status" value="2"/>
</dbReference>
<keyword evidence="3 11" id="KW-0235">DNA replication</keyword>
<dbReference type="Pfam" id="PF12826">
    <property type="entry name" value="HHH_2"/>
    <property type="match status" value="1"/>
</dbReference>
<feature type="binding site" evidence="11">
    <location>
        <begin position="85"/>
        <end position="86"/>
    </location>
    <ligand>
        <name>NAD(+)</name>
        <dbReference type="ChEBI" id="CHEBI:57540"/>
    </ligand>
</feature>
<feature type="binding site" evidence="11">
    <location>
        <position position="416"/>
    </location>
    <ligand>
        <name>Zn(2+)</name>
        <dbReference type="ChEBI" id="CHEBI:29105"/>
    </ligand>
</feature>
<dbReference type="InterPro" id="IPR003583">
    <property type="entry name" value="Hlx-hairpin-Hlx_DNA-bd_motif"/>
</dbReference>
<feature type="binding site" evidence="11">
    <location>
        <position position="117"/>
    </location>
    <ligand>
        <name>NAD(+)</name>
        <dbReference type="ChEBI" id="CHEBI:57540"/>
    </ligand>
</feature>
<dbReference type="Proteomes" id="UP001501294">
    <property type="component" value="Unassembled WGS sequence"/>
</dbReference>
<evidence type="ECO:0000256" key="8">
    <source>
        <dbReference type="ARBA" id="ARBA00023027"/>
    </source>
</evidence>
<feature type="binding site" evidence="11">
    <location>
        <begin position="36"/>
        <end position="40"/>
    </location>
    <ligand>
        <name>NAD(+)</name>
        <dbReference type="ChEBI" id="CHEBI:57540"/>
    </ligand>
</feature>
<sequence length="674" mass="74857">MTNKADNVSKELERLRSLINDYNYQYYVLDDPSVPDAEYDRLYRELTQLEAEHPELITTDSPTQRVGAKPDSGFAEVVHELPMLSLDNAMDNDEMINFNRRVIDRLAFSGDIEYVCEPKLDGLAISLLYEDGVLTRAATRGDGTQGENITLNAKTIRSIPLKLRIENPPKRIEVRGEVFMLKSSFETINEEAREQGSKVFANPRNAAAGSLRQLDPQITAKRNLSFYAYSMGLVSDDFELEGQHFARLQQIKQLGLPVSSEVKVVKGIDGCLEYYQDISERRDSLQYEIDGVVNKVNEIALQERLGFVARAPRWAIAHKFPAQEEITQLTGVDFQVGRTGALTPVARLDPVSVGGVTVSNATLHNMDEIQRLGVMINDYVIIRRAGDVIPQVVSVIEDRRPDNLIAIETPLECPVCESPVERAEGEAVIRCTGGLVCSSQRNEALKHFASRKAMDIDGLGDKLVEIFSEKGYVKSISDLYRVTKEQIVGLERMGEKSADNLLSALEKSKSTTLPKFLYALGIREVGEVTAKNIANHFLTIEAIMQASQDELESVSDVGPIVAHHITAFFDNEDNRQQVQELMELGVHWPQIEKKSDEELPLKEKTYVITGSFEGISRAEIKEKLESLGAKVAGSVSKKTSGLIAGEKAGSKLTKAESLGIEVLGLEFVHSLEDI</sequence>
<keyword evidence="6 11" id="KW-0862">Zinc</keyword>
<dbReference type="Pfam" id="PF03120">
    <property type="entry name" value="OB_DNA_ligase"/>
    <property type="match status" value="1"/>
</dbReference>
<dbReference type="PROSITE" id="PS01056">
    <property type="entry name" value="DNA_LIGASE_N2"/>
    <property type="match status" value="1"/>
</dbReference>
<evidence type="ECO:0000256" key="4">
    <source>
        <dbReference type="ARBA" id="ARBA00022723"/>
    </source>
</evidence>
<dbReference type="InterPro" id="IPR012340">
    <property type="entry name" value="NA-bd_OB-fold"/>
</dbReference>
<comment type="catalytic activity">
    <reaction evidence="10 11 12">
        <text>NAD(+) + (deoxyribonucleotide)n-3'-hydroxyl + 5'-phospho-(deoxyribonucleotide)m = (deoxyribonucleotide)n+m + AMP + beta-nicotinamide D-nucleotide.</text>
        <dbReference type="EC" id="6.5.1.2"/>
    </reaction>
</comment>
<evidence type="ECO:0000313" key="15">
    <source>
        <dbReference type="Proteomes" id="UP001501294"/>
    </source>
</evidence>
<dbReference type="Gene3D" id="3.30.470.30">
    <property type="entry name" value="DNA ligase/mRNA capping enzyme"/>
    <property type="match status" value="1"/>
</dbReference>
<keyword evidence="4 11" id="KW-0479">Metal-binding</keyword>
<dbReference type="SUPFAM" id="SSF50249">
    <property type="entry name" value="Nucleic acid-binding proteins"/>
    <property type="match status" value="1"/>
</dbReference>
<protein>
    <recommendedName>
        <fullName evidence="11 12">DNA ligase</fullName>
        <ecNumber evidence="11 12">6.5.1.2</ecNumber>
    </recommendedName>
    <alternativeName>
        <fullName evidence="11">Polydeoxyribonucleotide synthase [NAD(+)]</fullName>
    </alternativeName>
</protein>
<dbReference type="Gene3D" id="2.40.50.140">
    <property type="entry name" value="Nucleic acid-binding proteins"/>
    <property type="match status" value="1"/>
</dbReference>
<evidence type="ECO:0000256" key="5">
    <source>
        <dbReference type="ARBA" id="ARBA00022763"/>
    </source>
</evidence>
<dbReference type="Gene3D" id="6.20.10.30">
    <property type="match status" value="1"/>
</dbReference>
<dbReference type="RefSeq" id="WP_223579269.1">
    <property type="nucleotide sequence ID" value="NZ_BAABFU010000003.1"/>
</dbReference>
<gene>
    <name evidence="11 14" type="primary">ligA</name>
    <name evidence="14" type="ORF">GCM10023150_21200</name>
</gene>
<evidence type="ECO:0000256" key="6">
    <source>
        <dbReference type="ARBA" id="ARBA00022833"/>
    </source>
</evidence>
<dbReference type="Pfam" id="PF03119">
    <property type="entry name" value="DNA_ligase_ZBD"/>
    <property type="match status" value="1"/>
</dbReference>
<dbReference type="SUPFAM" id="SSF56091">
    <property type="entry name" value="DNA ligase/mRNA capping enzyme, catalytic domain"/>
    <property type="match status" value="1"/>
</dbReference>
<reference evidence="15" key="1">
    <citation type="journal article" date="2019" name="Int. J. Syst. Evol. Microbiol.">
        <title>The Global Catalogue of Microorganisms (GCM) 10K type strain sequencing project: providing services to taxonomists for standard genome sequencing and annotation.</title>
        <authorList>
            <consortium name="The Broad Institute Genomics Platform"/>
            <consortium name="The Broad Institute Genome Sequencing Center for Infectious Disease"/>
            <person name="Wu L."/>
            <person name="Ma J."/>
        </authorList>
    </citation>
    <scope>NUCLEOTIDE SEQUENCE [LARGE SCALE GENOMIC DNA]</scope>
    <source>
        <strain evidence="15">JCM 17727</strain>
    </source>
</reference>
<evidence type="ECO:0000256" key="11">
    <source>
        <dbReference type="HAMAP-Rule" id="MF_01588"/>
    </source>
</evidence>
<dbReference type="InterPro" id="IPR013840">
    <property type="entry name" value="DNAligase_N"/>
</dbReference>
<feature type="domain" description="BRCT" evidence="13">
    <location>
        <begin position="596"/>
        <end position="668"/>
    </location>
</feature>
<feature type="binding site" evidence="11">
    <location>
        <position position="295"/>
    </location>
    <ligand>
        <name>NAD(+)</name>
        <dbReference type="ChEBI" id="CHEBI:57540"/>
    </ligand>
</feature>
<comment type="caution">
    <text evidence="11">Lacks conserved residue(s) required for the propagation of feature annotation.</text>
</comment>
<dbReference type="PANTHER" id="PTHR23389:SF9">
    <property type="entry name" value="DNA LIGASE"/>
    <property type="match status" value="1"/>
</dbReference>
<dbReference type="SUPFAM" id="SSF52113">
    <property type="entry name" value="BRCT domain"/>
    <property type="match status" value="1"/>
</dbReference>
<keyword evidence="8 11" id="KW-0520">NAD</keyword>
<evidence type="ECO:0000256" key="3">
    <source>
        <dbReference type="ARBA" id="ARBA00022705"/>
    </source>
</evidence>
<name>A0ABP8I7V7_9GAMM</name>
<feature type="active site" description="N6-AMP-lysine intermediate" evidence="11">
    <location>
        <position position="119"/>
    </location>
</feature>
<evidence type="ECO:0000256" key="1">
    <source>
        <dbReference type="ARBA" id="ARBA00004067"/>
    </source>
</evidence>
<dbReference type="Gene3D" id="3.40.50.10190">
    <property type="entry name" value="BRCT domain"/>
    <property type="match status" value="1"/>
</dbReference>
<dbReference type="InterPro" id="IPR041663">
    <property type="entry name" value="DisA/LigA_HHH"/>
</dbReference>
<evidence type="ECO:0000259" key="13">
    <source>
        <dbReference type="PROSITE" id="PS50172"/>
    </source>
</evidence>
<dbReference type="InterPro" id="IPR018239">
    <property type="entry name" value="DNA_ligase_AS"/>
</dbReference>
<feature type="binding site" evidence="11">
    <location>
        <position position="319"/>
    </location>
    <ligand>
        <name>NAD(+)</name>
        <dbReference type="ChEBI" id="CHEBI:57540"/>
    </ligand>
</feature>
<dbReference type="Pfam" id="PF00533">
    <property type="entry name" value="BRCT"/>
    <property type="match status" value="1"/>
</dbReference>
<dbReference type="NCBIfam" id="TIGR00575">
    <property type="entry name" value="dnlj"/>
    <property type="match status" value="1"/>
</dbReference>
<dbReference type="NCBIfam" id="NF005932">
    <property type="entry name" value="PRK07956.1"/>
    <property type="match status" value="1"/>
</dbReference>
<dbReference type="PROSITE" id="PS01055">
    <property type="entry name" value="DNA_LIGASE_N1"/>
    <property type="match status" value="1"/>
</dbReference>
<dbReference type="PANTHER" id="PTHR23389">
    <property type="entry name" value="CHROMOSOME TRANSMISSION FIDELITY FACTOR 18"/>
    <property type="match status" value="1"/>
</dbReference>
<dbReference type="EC" id="6.5.1.2" evidence="11 12"/>
<dbReference type="SMART" id="SM00278">
    <property type="entry name" value="HhH1"/>
    <property type="match status" value="4"/>
</dbReference>
<comment type="function">
    <text evidence="1 11">DNA ligase that catalyzes the formation of phosphodiester linkages between 5'-phosphoryl and 3'-hydroxyl groups in double-stranded DNA using NAD as a coenzyme and as the energy source for the reaction. It is essential for DNA replication and repair of damaged DNA.</text>
</comment>
<comment type="cofactor">
    <cofactor evidence="11">
        <name>Mg(2+)</name>
        <dbReference type="ChEBI" id="CHEBI:18420"/>
    </cofactor>
    <cofactor evidence="11">
        <name>Mn(2+)</name>
        <dbReference type="ChEBI" id="CHEBI:29035"/>
    </cofactor>
</comment>
<dbReference type="InterPro" id="IPR004149">
    <property type="entry name" value="Znf_DNAligase_C4"/>
</dbReference>
<proteinExistence type="inferred from homology"/>
<feature type="binding site" evidence="11">
    <location>
        <position position="413"/>
    </location>
    <ligand>
        <name>Zn(2+)</name>
        <dbReference type="ChEBI" id="CHEBI:29105"/>
    </ligand>
</feature>
<evidence type="ECO:0000256" key="7">
    <source>
        <dbReference type="ARBA" id="ARBA00022842"/>
    </source>
</evidence>
<feature type="binding site" evidence="11">
    <location>
        <position position="140"/>
    </location>
    <ligand>
        <name>NAD(+)</name>
        <dbReference type="ChEBI" id="CHEBI:57540"/>
    </ligand>
</feature>
<dbReference type="GO" id="GO:0016874">
    <property type="term" value="F:ligase activity"/>
    <property type="evidence" value="ECO:0007669"/>
    <property type="project" value="UniProtKB-KW"/>
</dbReference>
<dbReference type="HAMAP" id="MF_01588">
    <property type="entry name" value="DNA_ligase_A"/>
    <property type="match status" value="1"/>
</dbReference>
<keyword evidence="7 11" id="KW-0460">Magnesium</keyword>
<dbReference type="InterPro" id="IPR036420">
    <property type="entry name" value="BRCT_dom_sf"/>
</dbReference>
<evidence type="ECO:0000313" key="14">
    <source>
        <dbReference type="EMBL" id="GAA4353006.1"/>
    </source>
</evidence>
<feature type="binding site" evidence="11">
    <location>
        <position position="177"/>
    </location>
    <ligand>
        <name>NAD(+)</name>
        <dbReference type="ChEBI" id="CHEBI:57540"/>
    </ligand>
</feature>
<feature type="binding site" evidence="11">
    <location>
        <position position="437"/>
    </location>
    <ligand>
        <name>Zn(2+)</name>
        <dbReference type="ChEBI" id="CHEBI:29105"/>
    </ligand>
</feature>
<evidence type="ECO:0000256" key="10">
    <source>
        <dbReference type="ARBA" id="ARBA00034005"/>
    </source>
</evidence>
<keyword evidence="2 11" id="KW-0436">Ligase</keyword>
<dbReference type="Gene3D" id="1.10.287.610">
    <property type="entry name" value="Helix hairpin bin"/>
    <property type="match status" value="1"/>
</dbReference>
<dbReference type="EMBL" id="BAABFU010000003">
    <property type="protein sequence ID" value="GAA4353006.1"/>
    <property type="molecule type" value="Genomic_DNA"/>
</dbReference>
<keyword evidence="11" id="KW-0464">Manganese</keyword>
<dbReference type="InterPro" id="IPR004150">
    <property type="entry name" value="NAD_DNA_ligase_OB"/>
</dbReference>
<dbReference type="SMART" id="SM00532">
    <property type="entry name" value="LIGANc"/>
    <property type="match status" value="1"/>
</dbReference>
<comment type="caution">
    <text evidence="14">The sequence shown here is derived from an EMBL/GenBank/DDBJ whole genome shotgun (WGS) entry which is preliminary data.</text>
</comment>
<evidence type="ECO:0000256" key="2">
    <source>
        <dbReference type="ARBA" id="ARBA00022598"/>
    </source>
</evidence>
<dbReference type="InterPro" id="IPR010994">
    <property type="entry name" value="RuvA_2-like"/>
</dbReference>
<evidence type="ECO:0000256" key="9">
    <source>
        <dbReference type="ARBA" id="ARBA00023204"/>
    </source>
</evidence>
<dbReference type="CDD" id="cd00114">
    <property type="entry name" value="LIGANc"/>
    <property type="match status" value="1"/>
</dbReference>
<keyword evidence="5 11" id="KW-0227">DNA damage</keyword>